<dbReference type="Pfam" id="PF02108">
    <property type="entry name" value="FliH"/>
    <property type="match status" value="1"/>
</dbReference>
<evidence type="ECO:0000256" key="4">
    <source>
        <dbReference type="ARBA" id="ARBA00022448"/>
    </source>
</evidence>
<keyword evidence="10" id="KW-1185">Reference proteome</keyword>
<dbReference type="PANTHER" id="PTHR34982">
    <property type="entry name" value="YOP PROTEINS TRANSLOCATION PROTEIN L"/>
    <property type="match status" value="1"/>
</dbReference>
<organism evidence="9 10">
    <name type="scientific">Novosphingobium olei</name>
    <dbReference type="NCBI Taxonomy" id="2728851"/>
    <lineage>
        <taxon>Bacteria</taxon>
        <taxon>Pseudomonadati</taxon>
        <taxon>Pseudomonadota</taxon>
        <taxon>Alphaproteobacteria</taxon>
        <taxon>Sphingomonadales</taxon>
        <taxon>Sphingomonadaceae</taxon>
        <taxon>Novosphingobium</taxon>
    </lineage>
</organism>
<reference evidence="9 10" key="1">
    <citation type="submission" date="2020-04" db="EMBL/GenBank/DDBJ databases">
        <title>Novosphingobium sp. TW-4 isolated from soil.</title>
        <authorList>
            <person name="Dahal R.H."/>
            <person name="Chaudhary D.K."/>
        </authorList>
    </citation>
    <scope>NUCLEOTIDE SEQUENCE [LARGE SCALE GENOMIC DNA]</scope>
    <source>
        <strain evidence="9 10">TW-4</strain>
    </source>
</reference>
<dbReference type="EMBL" id="JABBGM010000002">
    <property type="protein sequence ID" value="NML92945.1"/>
    <property type="molecule type" value="Genomic_DNA"/>
</dbReference>
<evidence type="ECO:0000256" key="2">
    <source>
        <dbReference type="ARBA" id="ARBA00006602"/>
    </source>
</evidence>
<dbReference type="PANTHER" id="PTHR34982:SF1">
    <property type="entry name" value="FLAGELLAR ASSEMBLY PROTEIN FLIH"/>
    <property type="match status" value="1"/>
</dbReference>
<dbReference type="GO" id="GO:0044781">
    <property type="term" value="P:bacterial-type flagellum organization"/>
    <property type="evidence" value="ECO:0007669"/>
    <property type="project" value="UniProtKB-KW"/>
</dbReference>
<dbReference type="GO" id="GO:0015031">
    <property type="term" value="P:protein transport"/>
    <property type="evidence" value="ECO:0007669"/>
    <property type="project" value="UniProtKB-KW"/>
</dbReference>
<comment type="caution">
    <text evidence="9">The sequence shown here is derived from an EMBL/GenBank/DDBJ whole genome shotgun (WGS) entry which is preliminary data.</text>
</comment>
<proteinExistence type="inferred from homology"/>
<dbReference type="AlphaFoldDB" id="A0A7Y0G8J5"/>
<dbReference type="InterPro" id="IPR051472">
    <property type="entry name" value="T3SS_Stator/FliH"/>
</dbReference>
<comment type="similarity">
    <text evidence="2">Belongs to the FliH family.</text>
</comment>
<evidence type="ECO:0000256" key="1">
    <source>
        <dbReference type="ARBA" id="ARBA00003041"/>
    </source>
</evidence>
<feature type="domain" description="Flagellar assembly protein FliH/Type III secretion system HrpE" evidence="8">
    <location>
        <begin position="93"/>
        <end position="193"/>
    </location>
</feature>
<dbReference type="Proteomes" id="UP000583556">
    <property type="component" value="Unassembled WGS sequence"/>
</dbReference>
<evidence type="ECO:0000256" key="6">
    <source>
        <dbReference type="ARBA" id="ARBA00022927"/>
    </source>
</evidence>
<accession>A0A7Y0G8J5</accession>
<evidence type="ECO:0000256" key="7">
    <source>
        <dbReference type="ARBA" id="ARBA00023225"/>
    </source>
</evidence>
<evidence type="ECO:0000259" key="8">
    <source>
        <dbReference type="Pfam" id="PF02108"/>
    </source>
</evidence>
<gene>
    <name evidence="9" type="ORF">HHL27_04585</name>
</gene>
<keyword evidence="4" id="KW-0813">Transport</keyword>
<keyword evidence="5" id="KW-1005">Bacterial flagellum biogenesis</keyword>
<dbReference type="GO" id="GO:0005829">
    <property type="term" value="C:cytosol"/>
    <property type="evidence" value="ECO:0007669"/>
    <property type="project" value="TreeGrafter"/>
</dbReference>
<evidence type="ECO:0000256" key="5">
    <source>
        <dbReference type="ARBA" id="ARBA00022795"/>
    </source>
</evidence>
<sequence>MLHDRFALSKPRAHALADLIGLGSGPFARDARFVPAGERTAIEAASLSRGAAQPEEDPVQQAFADGYAQGAEDARRAAQVEQAEADAARHRIETALVRMDEALVHQLHDRLRQTVLALCDSLLAGVATDAEALGRRVSAAAAMLARSDDARVIRLHPEDLALVHARLPEAWHCEPDPALERGAIRVEGAHGGVEDGPEQWRRAIEDALRQC</sequence>
<name>A0A7Y0G8J5_9SPHN</name>
<protein>
    <recommendedName>
        <fullName evidence="3">Flagellar assembly protein FliH</fullName>
    </recommendedName>
</protein>
<dbReference type="InterPro" id="IPR018035">
    <property type="entry name" value="Flagellar_FliH/T3SS_HrpE"/>
</dbReference>
<evidence type="ECO:0000313" key="9">
    <source>
        <dbReference type="EMBL" id="NML92945.1"/>
    </source>
</evidence>
<evidence type="ECO:0000313" key="10">
    <source>
        <dbReference type="Proteomes" id="UP000583556"/>
    </source>
</evidence>
<comment type="function">
    <text evidence="1">Needed for flagellar regrowth and assembly.</text>
</comment>
<evidence type="ECO:0000256" key="3">
    <source>
        <dbReference type="ARBA" id="ARBA00016507"/>
    </source>
</evidence>
<keyword evidence="6" id="KW-0653">Protein transport</keyword>
<keyword evidence="7" id="KW-1006">Bacterial flagellum protein export</keyword>